<dbReference type="OrthoDB" id="74360at2759"/>
<dbReference type="Pfam" id="PF00743">
    <property type="entry name" value="FMO-like"/>
    <property type="match status" value="1"/>
</dbReference>
<protein>
    <submittedName>
        <fullName evidence="7">FAD/NAD(P)-binding domain-containing protein</fullName>
    </submittedName>
</protein>
<evidence type="ECO:0000256" key="6">
    <source>
        <dbReference type="SAM" id="Phobius"/>
    </source>
</evidence>
<dbReference type="Proteomes" id="UP000307440">
    <property type="component" value="Unassembled WGS sequence"/>
</dbReference>
<sequence length="561" mass="63336">MAVGTASMSSATPIPPTSAGPPRRRRLDEGRPRVVIVGAGVAGIATAIALKRQLKYDNFVIYEKADSIGGTWRDHTYPGCGSDIPGHWYSLSSDLNPNWERRYATQPELRAYWEGLWNKYDLPLHTYLGTSVTFSEWDENTSRWIISVEEASTGKKEVIEAEVVYYALGAFTAPKYPSDVLGLGQFTGEMFHSSQWKHDVILEGKRIGVIGNGCSAAQFVPLISKDPSVQVVNFVRTPQWYVPKGDFAFPGWVKWAFAHVPFVLRWYRNVVMLRADTSYLVFDKGNKTLVDYTRRRLEGYIRQMVPKEYLSKLIPSYPPGCRRIIVDPEYLSCLHRPNVKLEWDGVAELVENGVKTKTGAILPFDVLIWATGYSIEPIGLNVKGREGKLISEYFESKQGPAAYVGACYPGFPNMFTLLGPNSAGGHSSALFAEEVQINHSLQLIKPILEGKLKSFDVTHKATDEYNEWVQKRLSTSVWTDCNSYYFHYLPGQNKVKSKNTATFPGPVTLFWWMNRQVRWDRFQVTGAEGWKDEQRNSGVIKWWSAGLLLGLAIWIGYIKGI</sequence>
<accession>A0A5C3LBA0</accession>
<feature type="transmembrane region" description="Helical" evidence="6">
    <location>
        <begin position="33"/>
        <end position="50"/>
    </location>
</feature>
<keyword evidence="3" id="KW-0274">FAD</keyword>
<dbReference type="EMBL" id="ML210147">
    <property type="protein sequence ID" value="TFK30127.1"/>
    <property type="molecule type" value="Genomic_DNA"/>
</dbReference>
<evidence type="ECO:0000256" key="1">
    <source>
        <dbReference type="ARBA" id="ARBA00010139"/>
    </source>
</evidence>
<dbReference type="Gene3D" id="3.50.50.60">
    <property type="entry name" value="FAD/NAD(P)-binding domain"/>
    <property type="match status" value="2"/>
</dbReference>
<keyword evidence="2" id="KW-0285">Flavoprotein</keyword>
<keyword evidence="6" id="KW-1133">Transmembrane helix</keyword>
<dbReference type="SUPFAM" id="SSF51905">
    <property type="entry name" value="FAD/NAD(P)-binding domain"/>
    <property type="match status" value="1"/>
</dbReference>
<organism evidence="7 8">
    <name type="scientific">Coprinopsis marcescibilis</name>
    <name type="common">Agaric fungus</name>
    <name type="synonym">Psathyrella marcescibilis</name>
    <dbReference type="NCBI Taxonomy" id="230819"/>
    <lineage>
        <taxon>Eukaryota</taxon>
        <taxon>Fungi</taxon>
        <taxon>Dikarya</taxon>
        <taxon>Basidiomycota</taxon>
        <taxon>Agaricomycotina</taxon>
        <taxon>Agaricomycetes</taxon>
        <taxon>Agaricomycetidae</taxon>
        <taxon>Agaricales</taxon>
        <taxon>Agaricineae</taxon>
        <taxon>Psathyrellaceae</taxon>
        <taxon>Coprinopsis</taxon>
    </lineage>
</organism>
<gene>
    <name evidence="7" type="ORF">FA15DRAFT_663490</name>
</gene>
<dbReference type="InterPro" id="IPR020946">
    <property type="entry name" value="Flavin_mOase-like"/>
</dbReference>
<dbReference type="GO" id="GO:0050660">
    <property type="term" value="F:flavin adenine dinucleotide binding"/>
    <property type="evidence" value="ECO:0007669"/>
    <property type="project" value="InterPro"/>
</dbReference>
<dbReference type="PANTHER" id="PTHR42877:SF4">
    <property type="entry name" value="FAD_NAD(P)-BINDING DOMAIN-CONTAINING PROTEIN-RELATED"/>
    <property type="match status" value="1"/>
</dbReference>
<dbReference type="GO" id="GO:0050661">
    <property type="term" value="F:NADP binding"/>
    <property type="evidence" value="ECO:0007669"/>
    <property type="project" value="InterPro"/>
</dbReference>
<keyword evidence="4" id="KW-0560">Oxidoreductase</keyword>
<keyword evidence="6" id="KW-0812">Transmembrane</keyword>
<feature type="compositionally biased region" description="Polar residues" evidence="5">
    <location>
        <begin position="1"/>
        <end position="12"/>
    </location>
</feature>
<reference evidence="7 8" key="1">
    <citation type="journal article" date="2019" name="Nat. Ecol. Evol.">
        <title>Megaphylogeny resolves global patterns of mushroom evolution.</title>
        <authorList>
            <person name="Varga T."/>
            <person name="Krizsan K."/>
            <person name="Foldi C."/>
            <person name="Dima B."/>
            <person name="Sanchez-Garcia M."/>
            <person name="Sanchez-Ramirez S."/>
            <person name="Szollosi G.J."/>
            <person name="Szarkandi J.G."/>
            <person name="Papp V."/>
            <person name="Albert L."/>
            <person name="Andreopoulos W."/>
            <person name="Angelini C."/>
            <person name="Antonin V."/>
            <person name="Barry K.W."/>
            <person name="Bougher N.L."/>
            <person name="Buchanan P."/>
            <person name="Buyck B."/>
            <person name="Bense V."/>
            <person name="Catcheside P."/>
            <person name="Chovatia M."/>
            <person name="Cooper J."/>
            <person name="Damon W."/>
            <person name="Desjardin D."/>
            <person name="Finy P."/>
            <person name="Geml J."/>
            <person name="Haridas S."/>
            <person name="Hughes K."/>
            <person name="Justo A."/>
            <person name="Karasinski D."/>
            <person name="Kautmanova I."/>
            <person name="Kiss B."/>
            <person name="Kocsube S."/>
            <person name="Kotiranta H."/>
            <person name="LaButti K.M."/>
            <person name="Lechner B.E."/>
            <person name="Liimatainen K."/>
            <person name="Lipzen A."/>
            <person name="Lukacs Z."/>
            <person name="Mihaltcheva S."/>
            <person name="Morgado L.N."/>
            <person name="Niskanen T."/>
            <person name="Noordeloos M.E."/>
            <person name="Ohm R.A."/>
            <person name="Ortiz-Santana B."/>
            <person name="Ovrebo C."/>
            <person name="Racz N."/>
            <person name="Riley R."/>
            <person name="Savchenko A."/>
            <person name="Shiryaev A."/>
            <person name="Soop K."/>
            <person name="Spirin V."/>
            <person name="Szebenyi C."/>
            <person name="Tomsovsky M."/>
            <person name="Tulloss R.E."/>
            <person name="Uehling J."/>
            <person name="Grigoriev I.V."/>
            <person name="Vagvolgyi C."/>
            <person name="Papp T."/>
            <person name="Martin F.M."/>
            <person name="Miettinen O."/>
            <person name="Hibbett D.S."/>
            <person name="Nagy L.G."/>
        </authorList>
    </citation>
    <scope>NUCLEOTIDE SEQUENCE [LARGE SCALE GENOMIC DNA]</scope>
    <source>
        <strain evidence="7 8">CBS 121175</strain>
    </source>
</reference>
<keyword evidence="8" id="KW-1185">Reference proteome</keyword>
<proteinExistence type="inferred from homology"/>
<dbReference type="GO" id="GO:0004499">
    <property type="term" value="F:N,N-dimethylaniline monooxygenase activity"/>
    <property type="evidence" value="ECO:0007669"/>
    <property type="project" value="InterPro"/>
</dbReference>
<dbReference type="PANTHER" id="PTHR42877">
    <property type="entry name" value="L-ORNITHINE N(5)-MONOOXYGENASE-RELATED"/>
    <property type="match status" value="1"/>
</dbReference>
<evidence type="ECO:0000256" key="3">
    <source>
        <dbReference type="ARBA" id="ARBA00022827"/>
    </source>
</evidence>
<dbReference type="Pfam" id="PF13450">
    <property type="entry name" value="NAD_binding_8"/>
    <property type="match status" value="1"/>
</dbReference>
<evidence type="ECO:0000256" key="5">
    <source>
        <dbReference type="SAM" id="MobiDB-lite"/>
    </source>
</evidence>
<evidence type="ECO:0000313" key="7">
    <source>
        <dbReference type="EMBL" id="TFK30127.1"/>
    </source>
</evidence>
<dbReference type="AlphaFoldDB" id="A0A5C3LBA0"/>
<evidence type="ECO:0000313" key="8">
    <source>
        <dbReference type="Proteomes" id="UP000307440"/>
    </source>
</evidence>
<evidence type="ECO:0000256" key="4">
    <source>
        <dbReference type="ARBA" id="ARBA00023002"/>
    </source>
</evidence>
<comment type="similarity">
    <text evidence="1">Belongs to the FAD-binding monooxygenase family.</text>
</comment>
<feature type="region of interest" description="Disordered" evidence="5">
    <location>
        <begin position="1"/>
        <end position="29"/>
    </location>
</feature>
<evidence type="ECO:0000256" key="2">
    <source>
        <dbReference type="ARBA" id="ARBA00022630"/>
    </source>
</evidence>
<keyword evidence="6" id="KW-0472">Membrane</keyword>
<dbReference type="InterPro" id="IPR036188">
    <property type="entry name" value="FAD/NAD-bd_sf"/>
</dbReference>
<name>A0A5C3LBA0_COPMA</name>
<dbReference type="STRING" id="230819.A0A5C3LBA0"/>
<dbReference type="InterPro" id="IPR051209">
    <property type="entry name" value="FAD-bind_Monooxygenase_sf"/>
</dbReference>